<feature type="transmembrane region" description="Helical" evidence="7">
    <location>
        <begin position="40"/>
        <end position="65"/>
    </location>
</feature>
<dbReference type="Proteomes" id="UP000825729">
    <property type="component" value="Unassembled WGS sequence"/>
</dbReference>
<keyword evidence="3 7" id="KW-0813">Transport</keyword>
<feature type="transmembrane region" description="Helical" evidence="7">
    <location>
        <begin position="198"/>
        <end position="223"/>
    </location>
</feature>
<feature type="transmembrane region" description="Helical" evidence="7">
    <location>
        <begin position="277"/>
        <end position="298"/>
    </location>
</feature>
<dbReference type="InterPro" id="IPR037185">
    <property type="entry name" value="EmrE-like"/>
</dbReference>
<feature type="transmembrane region" description="Helical" evidence="7">
    <location>
        <begin position="110"/>
        <end position="128"/>
    </location>
</feature>
<protein>
    <recommendedName>
        <fullName evidence="7">Probable purine permease</fullName>
    </recommendedName>
</protein>
<feature type="transmembrane region" description="Helical" evidence="7">
    <location>
        <begin position="134"/>
        <end position="159"/>
    </location>
</feature>
<gene>
    <name evidence="8" type="ORF">H6P81_001739</name>
</gene>
<dbReference type="SUPFAM" id="SSF103481">
    <property type="entry name" value="Multidrug resistance efflux transporter EmrE"/>
    <property type="match status" value="1"/>
</dbReference>
<evidence type="ECO:0000256" key="3">
    <source>
        <dbReference type="ARBA" id="ARBA00022448"/>
    </source>
</evidence>
<evidence type="ECO:0000256" key="7">
    <source>
        <dbReference type="RuleBase" id="RU368015"/>
    </source>
</evidence>
<feature type="transmembrane region" description="Helical" evidence="7">
    <location>
        <begin position="166"/>
        <end position="183"/>
    </location>
</feature>
<comment type="caution">
    <text evidence="8">The sequence shown here is derived from an EMBL/GenBank/DDBJ whole genome shotgun (WGS) entry which is preliminary data.</text>
</comment>
<reference evidence="8 9" key="1">
    <citation type="submission" date="2021-07" db="EMBL/GenBank/DDBJ databases">
        <title>The Aristolochia fimbriata genome: insights into angiosperm evolution, floral development and chemical biosynthesis.</title>
        <authorList>
            <person name="Jiao Y."/>
        </authorList>
    </citation>
    <scope>NUCLEOTIDE SEQUENCE [LARGE SCALE GENOMIC DNA]</scope>
    <source>
        <strain evidence="8">IBCAS-2021</strain>
        <tissue evidence="8">Leaf</tissue>
    </source>
</reference>
<keyword evidence="5 7" id="KW-1133">Transmembrane helix</keyword>
<sequence>MEKGMEEGSVSPCNIRAFSPCNVQQEFERIEPSKKRRFKWFLLILNCLLTGMGTTGGPLLLRLYYLHGGQRQWATSWLQTAGFPLLLIPLSVLCIRDRARGVPFMAEPKLLMYSAGIGLLVGLDNFMYSHGLSFLPVSTSALLFSTQLAFTAFFAFLIVKQRFSPYSVNAVVLMTLGAVLLGVRKSGDRPASVSSGEYLVGFLLTLGAALLLGFIFPSIEFAYSKATKTLTHSVVLQFQLGVTFFATVFCTVGMLVNGDFQAMGREARSFGLGEAKYYVVVVAAAVVFQMEFVGWLGVVFCASSFFAGVLGAVLLPITEIAAVIAFDEKFTPEKGMSLALCLWGFTSYFYGAYQSQKKAKAADQGGAENQQPAAAQNV</sequence>
<evidence type="ECO:0000256" key="2">
    <source>
        <dbReference type="ARBA" id="ARBA00006213"/>
    </source>
</evidence>
<evidence type="ECO:0000256" key="5">
    <source>
        <dbReference type="ARBA" id="ARBA00022989"/>
    </source>
</evidence>
<keyword evidence="4 7" id="KW-0812">Transmembrane</keyword>
<keyword evidence="9" id="KW-1185">Reference proteome</keyword>
<feature type="transmembrane region" description="Helical" evidence="7">
    <location>
        <begin position="305"/>
        <end position="324"/>
    </location>
</feature>
<dbReference type="GO" id="GO:0016020">
    <property type="term" value="C:membrane"/>
    <property type="evidence" value="ECO:0007669"/>
    <property type="project" value="UniProtKB-SubCell"/>
</dbReference>
<dbReference type="GO" id="GO:0015211">
    <property type="term" value="F:purine nucleoside transmembrane transporter activity"/>
    <property type="evidence" value="ECO:0007669"/>
    <property type="project" value="UniProtKB-UniRule"/>
</dbReference>
<feature type="transmembrane region" description="Helical" evidence="7">
    <location>
        <begin position="336"/>
        <end position="353"/>
    </location>
</feature>
<dbReference type="AlphaFoldDB" id="A0AAV7FBL1"/>
<accession>A0AAV7FBL1</accession>
<dbReference type="PANTHER" id="PTHR31376">
    <property type="entry name" value="OS09G0467300 PROTEIN-RELATED"/>
    <property type="match status" value="1"/>
</dbReference>
<dbReference type="GO" id="GO:0005345">
    <property type="term" value="F:purine nucleobase transmembrane transporter activity"/>
    <property type="evidence" value="ECO:0007669"/>
    <property type="project" value="UniProtKB-UniRule"/>
</dbReference>
<dbReference type="InterPro" id="IPR030182">
    <property type="entry name" value="PUP_plant"/>
</dbReference>
<dbReference type="Pfam" id="PF16913">
    <property type="entry name" value="PUNUT"/>
    <property type="match status" value="1"/>
</dbReference>
<comment type="similarity">
    <text evidence="2 7">Belongs to the purine permeases (TC 2.A.7.14) family.</text>
</comment>
<evidence type="ECO:0000313" key="8">
    <source>
        <dbReference type="EMBL" id="KAG9457231.1"/>
    </source>
</evidence>
<dbReference type="EMBL" id="JAINDJ010000002">
    <property type="protein sequence ID" value="KAG9457231.1"/>
    <property type="molecule type" value="Genomic_DNA"/>
</dbReference>
<evidence type="ECO:0000313" key="9">
    <source>
        <dbReference type="Proteomes" id="UP000825729"/>
    </source>
</evidence>
<feature type="transmembrane region" description="Helical" evidence="7">
    <location>
        <begin position="235"/>
        <end position="257"/>
    </location>
</feature>
<evidence type="ECO:0000256" key="6">
    <source>
        <dbReference type="ARBA" id="ARBA00023136"/>
    </source>
</evidence>
<evidence type="ECO:0000256" key="1">
    <source>
        <dbReference type="ARBA" id="ARBA00004141"/>
    </source>
</evidence>
<organism evidence="8 9">
    <name type="scientific">Aristolochia fimbriata</name>
    <name type="common">White veined hardy Dutchman's pipe vine</name>
    <dbReference type="NCBI Taxonomy" id="158543"/>
    <lineage>
        <taxon>Eukaryota</taxon>
        <taxon>Viridiplantae</taxon>
        <taxon>Streptophyta</taxon>
        <taxon>Embryophyta</taxon>
        <taxon>Tracheophyta</taxon>
        <taxon>Spermatophyta</taxon>
        <taxon>Magnoliopsida</taxon>
        <taxon>Magnoliidae</taxon>
        <taxon>Piperales</taxon>
        <taxon>Aristolochiaceae</taxon>
        <taxon>Aristolochia</taxon>
    </lineage>
</organism>
<dbReference type="PANTHER" id="PTHR31376:SF105">
    <property type="entry name" value="PURINE PERMEASE-RELATED"/>
    <property type="match status" value="1"/>
</dbReference>
<name>A0AAV7FBL1_ARIFI</name>
<comment type="subcellular location">
    <subcellularLocation>
        <location evidence="1 7">Membrane</location>
        <topology evidence="1 7">Multi-pass membrane protein</topology>
    </subcellularLocation>
</comment>
<keyword evidence="6 7" id="KW-0472">Membrane</keyword>
<proteinExistence type="inferred from homology"/>
<feature type="transmembrane region" description="Helical" evidence="7">
    <location>
        <begin position="77"/>
        <end position="95"/>
    </location>
</feature>
<evidence type="ECO:0000256" key="4">
    <source>
        <dbReference type="ARBA" id="ARBA00022692"/>
    </source>
</evidence>